<evidence type="ECO:0000313" key="3">
    <source>
        <dbReference type="Proteomes" id="UP000619788"/>
    </source>
</evidence>
<evidence type="ECO:0000259" key="1">
    <source>
        <dbReference type="Pfam" id="PF01494"/>
    </source>
</evidence>
<evidence type="ECO:0000313" key="2">
    <source>
        <dbReference type="EMBL" id="GIH94064.1"/>
    </source>
</evidence>
<gene>
    <name evidence="2" type="ORF">Psi01_46940</name>
</gene>
<dbReference type="Proteomes" id="UP000619788">
    <property type="component" value="Unassembled WGS sequence"/>
</dbReference>
<protein>
    <submittedName>
        <fullName evidence="2">FAD-dependent oxidoreductase</fullName>
    </submittedName>
</protein>
<accession>A0A8J3SIS2</accession>
<dbReference type="Pfam" id="PF01494">
    <property type="entry name" value="FAD_binding_3"/>
    <property type="match status" value="1"/>
</dbReference>
<sequence>MRVLICGAGIAGLTLAWWLRRGGAEVTVVEKAAGPRSDGYMMDFFGSGYDVAERMGVLGELRGIAAGIEELVYLDGNGRRAGGLRYASASAAVGGRVLSVMRGGLESVLRSSLDPGVEIRYGTSVSAVRDVPEGVEVELTDGTVSRAGLLVGADGIHSVVRRLVFGPEERYLHPLGYHTASYLISDDELAGRVGRRAMLVNVPDRQAGLYPVRDGRLAAFLVHARGGTAPPADPHAEITARYRGMGELVDRVLAHCPQDPYYDCVAQIRMPRWSRGRTILIGDAAHAVSLMAGQGASTAMGGAYTLAVELLGADVGEALERYERRMRPFVEGKQESGRAAAGWMVPHRAWRISVRNGLFRLADLPGSGAITGRAFRRLSGSIVPAA</sequence>
<dbReference type="PANTHER" id="PTHR46865:SF8">
    <property type="entry name" value="POSSIBLE OXIDOREDUCTASE"/>
    <property type="match status" value="1"/>
</dbReference>
<dbReference type="Gene3D" id="3.30.9.10">
    <property type="entry name" value="D-Amino Acid Oxidase, subunit A, domain 2"/>
    <property type="match status" value="1"/>
</dbReference>
<dbReference type="EMBL" id="BOOJ01000037">
    <property type="protein sequence ID" value="GIH94064.1"/>
    <property type="molecule type" value="Genomic_DNA"/>
</dbReference>
<dbReference type="InterPro" id="IPR051704">
    <property type="entry name" value="FAD_aromatic-hydroxylase"/>
</dbReference>
<feature type="domain" description="FAD-binding" evidence="1">
    <location>
        <begin position="2"/>
        <end position="331"/>
    </location>
</feature>
<dbReference type="Gene3D" id="3.50.50.60">
    <property type="entry name" value="FAD/NAD(P)-binding domain"/>
    <property type="match status" value="1"/>
</dbReference>
<dbReference type="PANTHER" id="PTHR46865">
    <property type="entry name" value="OXIDOREDUCTASE-RELATED"/>
    <property type="match status" value="1"/>
</dbReference>
<dbReference type="AlphaFoldDB" id="A0A8J3SIS2"/>
<dbReference type="InterPro" id="IPR002938">
    <property type="entry name" value="FAD-bd"/>
</dbReference>
<dbReference type="SUPFAM" id="SSF51905">
    <property type="entry name" value="FAD/NAD(P)-binding domain"/>
    <property type="match status" value="1"/>
</dbReference>
<dbReference type="PRINTS" id="PR00420">
    <property type="entry name" value="RNGMNOXGNASE"/>
</dbReference>
<dbReference type="GO" id="GO:0071949">
    <property type="term" value="F:FAD binding"/>
    <property type="evidence" value="ECO:0007669"/>
    <property type="project" value="InterPro"/>
</dbReference>
<name>A0A8J3SIS2_9ACTN</name>
<dbReference type="RefSeq" id="WP_204066205.1">
    <property type="nucleotide sequence ID" value="NZ_BOOJ01000037.1"/>
</dbReference>
<dbReference type="InterPro" id="IPR036188">
    <property type="entry name" value="FAD/NAD-bd_sf"/>
</dbReference>
<keyword evidence="3" id="KW-1185">Reference proteome</keyword>
<organism evidence="2 3">
    <name type="scientific">Planobispora siamensis</name>
    <dbReference type="NCBI Taxonomy" id="936338"/>
    <lineage>
        <taxon>Bacteria</taxon>
        <taxon>Bacillati</taxon>
        <taxon>Actinomycetota</taxon>
        <taxon>Actinomycetes</taxon>
        <taxon>Streptosporangiales</taxon>
        <taxon>Streptosporangiaceae</taxon>
        <taxon>Planobispora</taxon>
    </lineage>
</organism>
<comment type="caution">
    <text evidence="2">The sequence shown here is derived from an EMBL/GenBank/DDBJ whole genome shotgun (WGS) entry which is preliminary data.</text>
</comment>
<reference evidence="2 3" key="1">
    <citation type="submission" date="2021-01" db="EMBL/GenBank/DDBJ databases">
        <title>Whole genome shotgun sequence of Planobispora siamensis NBRC 107568.</title>
        <authorList>
            <person name="Komaki H."/>
            <person name="Tamura T."/>
        </authorList>
    </citation>
    <scope>NUCLEOTIDE SEQUENCE [LARGE SCALE GENOMIC DNA]</scope>
    <source>
        <strain evidence="2 3">NBRC 107568</strain>
    </source>
</reference>
<proteinExistence type="predicted"/>